<accession>A0A6C0EIP6</accession>
<feature type="transmembrane region" description="Helical" evidence="1">
    <location>
        <begin position="12"/>
        <end position="30"/>
    </location>
</feature>
<dbReference type="InterPro" id="IPR036844">
    <property type="entry name" value="Hint_dom_sf"/>
</dbReference>
<keyword evidence="1" id="KW-1133">Transmembrane helix</keyword>
<evidence type="ECO:0000313" key="2">
    <source>
        <dbReference type="EMBL" id="QHT28907.1"/>
    </source>
</evidence>
<sequence>MITKKIKRISSILEIIILYSFFLFIFFKTFKKYSILSLKYKSQAETPNLIETLHSKNDYKTISNNYITTLVKKLFSKVTVQFHSIFDIFHKIFKSYMDTIDSIRNLTKPIRTFFKNTTMLFYKKLQDFMIGISYSLHKIRNSLRRSVSGYNMAFHSLNHIYYSLQSILNSPIPKIVKKFGGVTGWLDKSFNKLGLCFDGDTYIDTVNGGRRIQDIIPGDQLDSDNFVISTHQFICQCDMYTYKNIIVSGSHLVKDGIEWHRIKNVPKSEKIDYEKPYIYCLSTTKGQIIINNILFKDYAESSQKLNNNINSIILSQLNNTKNIVNNYNLKYLEHGLDPNTLLKRANDYVKIKDVSIGDVLYNNIIIGIIKISPLFNHMFSYKDKWIFSNNTKINENGIWINSIDSIYSEPINDYKSTLYHLVTTDGIIMLENNLIIRDYLEIHDLEINNTIDKYVENYLRCSK</sequence>
<protein>
    <recommendedName>
        <fullName evidence="3">Hedgehog/Intein (Hint) domain-containing protein</fullName>
    </recommendedName>
</protein>
<dbReference type="EMBL" id="MN738865">
    <property type="protein sequence ID" value="QHT28907.1"/>
    <property type="molecule type" value="Genomic_DNA"/>
</dbReference>
<dbReference type="SUPFAM" id="SSF51294">
    <property type="entry name" value="Hedgehog/intein (Hint) domain"/>
    <property type="match status" value="1"/>
</dbReference>
<evidence type="ECO:0000256" key="1">
    <source>
        <dbReference type="SAM" id="Phobius"/>
    </source>
</evidence>
<name>A0A6C0EIP6_9ZZZZ</name>
<dbReference type="AlphaFoldDB" id="A0A6C0EIP6"/>
<keyword evidence="1" id="KW-0472">Membrane</keyword>
<proteinExistence type="predicted"/>
<evidence type="ECO:0008006" key="3">
    <source>
        <dbReference type="Google" id="ProtNLM"/>
    </source>
</evidence>
<reference evidence="2" key="1">
    <citation type="journal article" date="2020" name="Nature">
        <title>Giant virus diversity and host interactions through global metagenomics.</title>
        <authorList>
            <person name="Schulz F."/>
            <person name="Roux S."/>
            <person name="Paez-Espino D."/>
            <person name="Jungbluth S."/>
            <person name="Walsh D.A."/>
            <person name="Denef V.J."/>
            <person name="McMahon K.D."/>
            <person name="Konstantinidis K.T."/>
            <person name="Eloe-Fadrosh E.A."/>
            <person name="Kyrpides N.C."/>
            <person name="Woyke T."/>
        </authorList>
    </citation>
    <scope>NUCLEOTIDE SEQUENCE</scope>
    <source>
        <strain evidence="2">GVMAG-M-3300001351-8</strain>
    </source>
</reference>
<keyword evidence="1" id="KW-0812">Transmembrane</keyword>
<organism evidence="2">
    <name type="scientific">viral metagenome</name>
    <dbReference type="NCBI Taxonomy" id="1070528"/>
    <lineage>
        <taxon>unclassified sequences</taxon>
        <taxon>metagenomes</taxon>
        <taxon>organismal metagenomes</taxon>
    </lineage>
</organism>